<evidence type="ECO:0000313" key="2">
    <source>
        <dbReference type="Proteomes" id="UP000308197"/>
    </source>
</evidence>
<dbReference type="Gene3D" id="2.60.120.260">
    <property type="entry name" value="Galactose-binding domain-like"/>
    <property type="match status" value="1"/>
</dbReference>
<reference evidence="1 2" key="1">
    <citation type="journal article" date="2019" name="Nat. Ecol. Evol.">
        <title>Megaphylogeny resolves global patterns of mushroom evolution.</title>
        <authorList>
            <person name="Varga T."/>
            <person name="Krizsan K."/>
            <person name="Foldi C."/>
            <person name="Dima B."/>
            <person name="Sanchez-Garcia M."/>
            <person name="Sanchez-Ramirez S."/>
            <person name="Szollosi G.J."/>
            <person name="Szarkandi J.G."/>
            <person name="Papp V."/>
            <person name="Albert L."/>
            <person name="Andreopoulos W."/>
            <person name="Angelini C."/>
            <person name="Antonin V."/>
            <person name="Barry K.W."/>
            <person name="Bougher N.L."/>
            <person name="Buchanan P."/>
            <person name="Buyck B."/>
            <person name="Bense V."/>
            <person name="Catcheside P."/>
            <person name="Chovatia M."/>
            <person name="Cooper J."/>
            <person name="Damon W."/>
            <person name="Desjardin D."/>
            <person name="Finy P."/>
            <person name="Geml J."/>
            <person name="Haridas S."/>
            <person name="Hughes K."/>
            <person name="Justo A."/>
            <person name="Karasinski D."/>
            <person name="Kautmanova I."/>
            <person name="Kiss B."/>
            <person name="Kocsube S."/>
            <person name="Kotiranta H."/>
            <person name="LaButti K.M."/>
            <person name="Lechner B.E."/>
            <person name="Liimatainen K."/>
            <person name="Lipzen A."/>
            <person name="Lukacs Z."/>
            <person name="Mihaltcheva S."/>
            <person name="Morgado L.N."/>
            <person name="Niskanen T."/>
            <person name="Noordeloos M.E."/>
            <person name="Ohm R.A."/>
            <person name="Ortiz-Santana B."/>
            <person name="Ovrebo C."/>
            <person name="Racz N."/>
            <person name="Riley R."/>
            <person name="Savchenko A."/>
            <person name="Shiryaev A."/>
            <person name="Soop K."/>
            <person name="Spirin V."/>
            <person name="Szebenyi C."/>
            <person name="Tomsovsky M."/>
            <person name="Tulloss R.E."/>
            <person name="Uehling J."/>
            <person name="Grigoriev I.V."/>
            <person name="Vagvolgyi C."/>
            <person name="Papp T."/>
            <person name="Martin F.M."/>
            <person name="Miettinen O."/>
            <person name="Hibbett D.S."/>
            <person name="Nagy L.G."/>
        </authorList>
    </citation>
    <scope>NUCLEOTIDE SEQUENCE [LARGE SCALE GENOMIC DNA]</scope>
    <source>
        <strain evidence="1 2">HHB13444</strain>
    </source>
</reference>
<dbReference type="EMBL" id="ML211168">
    <property type="protein sequence ID" value="TFK87109.1"/>
    <property type="molecule type" value="Genomic_DNA"/>
</dbReference>
<dbReference type="Proteomes" id="UP000308197">
    <property type="component" value="Unassembled WGS sequence"/>
</dbReference>
<organism evidence="1 2">
    <name type="scientific">Polyporus arcularius HHB13444</name>
    <dbReference type="NCBI Taxonomy" id="1314778"/>
    <lineage>
        <taxon>Eukaryota</taxon>
        <taxon>Fungi</taxon>
        <taxon>Dikarya</taxon>
        <taxon>Basidiomycota</taxon>
        <taxon>Agaricomycotina</taxon>
        <taxon>Agaricomycetes</taxon>
        <taxon>Polyporales</taxon>
        <taxon>Polyporaceae</taxon>
        <taxon>Polyporus</taxon>
    </lineage>
</organism>
<gene>
    <name evidence="1" type="ORF">K466DRAFT_491503</name>
</gene>
<keyword evidence="2" id="KW-1185">Reference proteome</keyword>
<dbReference type="AlphaFoldDB" id="A0A5C3PDT5"/>
<protein>
    <submittedName>
        <fullName evidence="1">Uncharacterized protein</fullName>
    </submittedName>
</protein>
<sequence>MPVNTTVSHVSPLISYIPRSAWFEGSSSDPNLGNYSLKSYHATNNTEAGNASVAFSWWGTGESVHGGYRRRLGGYTVTLDSDVTLHQGYVDGTDEDFDAVLFNATGLPAGPHQLRITNASNDVKRPVFDIDHLVFESNLEETETVSHMSADCTWFPKGDGAWEVDQRSQYVVVRIVTQFVFSPRHTGFILYGQLDGTSAPLTVTLDGRSSHPVAPNTAITPLLSTSHVLFAVTDLNQGNHTIWVENNPADSNTTARRMDIAYGRILSLPNDSGLSHGGSM</sequence>
<dbReference type="InParanoid" id="A0A5C3PDT5"/>
<accession>A0A5C3PDT5</accession>
<evidence type="ECO:0000313" key="1">
    <source>
        <dbReference type="EMBL" id="TFK87109.1"/>
    </source>
</evidence>
<name>A0A5C3PDT5_9APHY</name>
<proteinExistence type="predicted"/>